<dbReference type="OrthoDB" id="7477008at2"/>
<dbReference type="Proteomes" id="UP000015523">
    <property type="component" value="Unassembled WGS sequence"/>
</dbReference>
<name>T0K197_9SPHN</name>
<sequence length="312" mass="32694">MAINPSDTEFAIVKETVAGTTPATPAFLRLETIVGSNLNATADPIVSATRRKGRTNAGQRLVNPRVEGTLNTELTSADAATDLLLESAFSGTFDENGLLKAGTTETDLTVERKWIDGTTNMFTRYFGCQVSELALTAEFGGIVTADFTILGRGRAAPSNNAIAGSTYADASTAPKFAGPDVKNIAIGGLGEVDYSTLNLTVTQDRATQGKLGSAFARGIGTAGKTIELVALLYRKDFGPENLIQNGIENPAVSIQFDIEFNGAGYRIIIPAAQPSFPEDSEDGANQMVSVTFSPLGDSASGTDIMIQKLPAA</sequence>
<protein>
    <submittedName>
        <fullName evidence="1">Uncharacterized protein</fullName>
    </submittedName>
</protein>
<dbReference type="RefSeq" id="WP_021319635.1">
    <property type="nucleotide sequence ID" value="NZ_AUWY01000122.1"/>
</dbReference>
<dbReference type="eggNOG" id="ENOG5030AS1">
    <property type="taxonomic scope" value="Bacteria"/>
</dbReference>
<accession>T0K197</accession>
<dbReference type="InterPro" id="IPR044000">
    <property type="entry name" value="Phage_tube_2"/>
</dbReference>
<proteinExistence type="predicted"/>
<evidence type="ECO:0000313" key="1">
    <source>
        <dbReference type="EMBL" id="EQB30329.1"/>
    </source>
</evidence>
<dbReference type="EMBL" id="AUWY01000122">
    <property type="protein sequence ID" value="EQB30329.1"/>
    <property type="molecule type" value="Genomic_DNA"/>
</dbReference>
<keyword evidence="2" id="KW-1185">Reference proteome</keyword>
<dbReference type="STRING" id="1346791.M529_20255"/>
<organism evidence="1 2">
    <name type="scientific">Sphingobium ummariense RL-3</name>
    <dbReference type="NCBI Taxonomy" id="1346791"/>
    <lineage>
        <taxon>Bacteria</taxon>
        <taxon>Pseudomonadati</taxon>
        <taxon>Pseudomonadota</taxon>
        <taxon>Alphaproteobacteria</taxon>
        <taxon>Sphingomonadales</taxon>
        <taxon>Sphingomonadaceae</taxon>
        <taxon>Sphingobium</taxon>
    </lineage>
</organism>
<comment type="caution">
    <text evidence="1">The sequence shown here is derived from an EMBL/GenBank/DDBJ whole genome shotgun (WGS) entry which is preliminary data.</text>
</comment>
<dbReference type="Pfam" id="PF18906">
    <property type="entry name" value="Phage_tube_2"/>
    <property type="match status" value="1"/>
</dbReference>
<dbReference type="PATRIC" id="fig|1346791.3.peg.3914"/>
<gene>
    <name evidence="1" type="ORF">M529_20255</name>
</gene>
<reference evidence="1 2" key="1">
    <citation type="journal article" date="2013" name="Genome Announc.">
        <title>Draft Genome Sequence of Sphingobium ummariense Strain RL-3, a Hexachlorocyclohexane-Degrading Bacterium.</title>
        <authorList>
            <person name="Kohli P."/>
            <person name="Dua A."/>
            <person name="Sangwan N."/>
            <person name="Oldach P."/>
            <person name="Khurana J.P."/>
            <person name="Lal R."/>
        </authorList>
    </citation>
    <scope>NUCLEOTIDE SEQUENCE [LARGE SCALE GENOMIC DNA]</scope>
    <source>
        <strain evidence="1 2">RL-3</strain>
    </source>
</reference>
<evidence type="ECO:0000313" key="2">
    <source>
        <dbReference type="Proteomes" id="UP000015523"/>
    </source>
</evidence>
<dbReference type="AlphaFoldDB" id="T0K197"/>